<proteinExistence type="predicted"/>
<feature type="region of interest" description="Disordered" evidence="1">
    <location>
        <begin position="71"/>
        <end position="172"/>
    </location>
</feature>
<dbReference type="HOGENOM" id="CLU_135161_0_0_1"/>
<accession>A0A0D0EA72</accession>
<gene>
    <name evidence="2" type="ORF">PAXRUDRAFT_822078</name>
</gene>
<evidence type="ECO:0000313" key="3">
    <source>
        <dbReference type="Proteomes" id="UP000054538"/>
    </source>
</evidence>
<dbReference type="Proteomes" id="UP000054538">
    <property type="component" value="Unassembled WGS sequence"/>
</dbReference>
<organism evidence="2 3">
    <name type="scientific">Paxillus rubicundulus Ve08.2h10</name>
    <dbReference type="NCBI Taxonomy" id="930991"/>
    <lineage>
        <taxon>Eukaryota</taxon>
        <taxon>Fungi</taxon>
        <taxon>Dikarya</taxon>
        <taxon>Basidiomycota</taxon>
        <taxon>Agaricomycotina</taxon>
        <taxon>Agaricomycetes</taxon>
        <taxon>Agaricomycetidae</taxon>
        <taxon>Boletales</taxon>
        <taxon>Paxilineae</taxon>
        <taxon>Paxillaceae</taxon>
        <taxon>Paxillus</taxon>
    </lineage>
</organism>
<reference evidence="3" key="2">
    <citation type="submission" date="2015-01" db="EMBL/GenBank/DDBJ databases">
        <title>Evolutionary Origins and Diversification of the Mycorrhizal Mutualists.</title>
        <authorList>
            <consortium name="DOE Joint Genome Institute"/>
            <consortium name="Mycorrhizal Genomics Consortium"/>
            <person name="Kohler A."/>
            <person name="Kuo A."/>
            <person name="Nagy L.G."/>
            <person name="Floudas D."/>
            <person name="Copeland A."/>
            <person name="Barry K.W."/>
            <person name="Cichocki N."/>
            <person name="Veneault-Fourrey C."/>
            <person name="LaButti K."/>
            <person name="Lindquist E.A."/>
            <person name="Lipzen A."/>
            <person name="Lundell T."/>
            <person name="Morin E."/>
            <person name="Murat C."/>
            <person name="Riley R."/>
            <person name="Ohm R."/>
            <person name="Sun H."/>
            <person name="Tunlid A."/>
            <person name="Henrissat B."/>
            <person name="Grigoriev I.V."/>
            <person name="Hibbett D.S."/>
            <person name="Martin F."/>
        </authorList>
    </citation>
    <scope>NUCLEOTIDE SEQUENCE [LARGE SCALE GENOMIC DNA]</scope>
    <source>
        <strain evidence="3">Ve08.2h10</strain>
    </source>
</reference>
<protein>
    <submittedName>
        <fullName evidence="2">Uncharacterized protein</fullName>
    </submittedName>
</protein>
<evidence type="ECO:0000256" key="1">
    <source>
        <dbReference type="SAM" id="MobiDB-lite"/>
    </source>
</evidence>
<feature type="compositionally biased region" description="Polar residues" evidence="1">
    <location>
        <begin position="156"/>
        <end position="172"/>
    </location>
</feature>
<evidence type="ECO:0000313" key="2">
    <source>
        <dbReference type="EMBL" id="KIL00060.1"/>
    </source>
</evidence>
<feature type="compositionally biased region" description="Polar residues" evidence="1">
    <location>
        <begin position="71"/>
        <end position="85"/>
    </location>
</feature>
<dbReference type="OrthoDB" id="3256715at2759"/>
<keyword evidence="3" id="KW-1185">Reference proteome</keyword>
<sequence length="172" mass="20051">MKLQIEWKSSHYHSDGRRRSRPKASIVHGWLVKWRATFSGNERLRKEGMREMREAKAVRQWEKRRRIVQRTVQHTKGGASKSSFSLWPFSAGRKKQRPKRFKVLSRGSPHASKHSTTTRRVTSPTHSMKPTPTNSRRSSSNRHGAGANKPHRSREASYNSERQISRVTKTKR</sequence>
<dbReference type="InParanoid" id="A0A0D0EA72"/>
<reference evidence="2 3" key="1">
    <citation type="submission" date="2014-04" db="EMBL/GenBank/DDBJ databases">
        <authorList>
            <consortium name="DOE Joint Genome Institute"/>
            <person name="Kuo A."/>
            <person name="Kohler A."/>
            <person name="Jargeat P."/>
            <person name="Nagy L.G."/>
            <person name="Floudas D."/>
            <person name="Copeland A."/>
            <person name="Barry K.W."/>
            <person name="Cichocki N."/>
            <person name="Veneault-Fourrey C."/>
            <person name="LaButti K."/>
            <person name="Lindquist E.A."/>
            <person name="Lipzen A."/>
            <person name="Lundell T."/>
            <person name="Morin E."/>
            <person name="Murat C."/>
            <person name="Sun H."/>
            <person name="Tunlid A."/>
            <person name="Henrissat B."/>
            <person name="Grigoriev I.V."/>
            <person name="Hibbett D.S."/>
            <person name="Martin F."/>
            <person name="Nordberg H.P."/>
            <person name="Cantor M.N."/>
            <person name="Hua S.X."/>
        </authorList>
    </citation>
    <scope>NUCLEOTIDE SEQUENCE [LARGE SCALE GENOMIC DNA]</scope>
    <source>
        <strain evidence="2 3">Ve08.2h10</strain>
    </source>
</reference>
<feature type="compositionally biased region" description="Basic residues" evidence="1">
    <location>
        <begin position="92"/>
        <end position="103"/>
    </location>
</feature>
<name>A0A0D0EA72_9AGAM</name>
<dbReference type="EMBL" id="KN824843">
    <property type="protein sequence ID" value="KIL00060.1"/>
    <property type="molecule type" value="Genomic_DNA"/>
</dbReference>
<dbReference type="AlphaFoldDB" id="A0A0D0EA72"/>
<feature type="compositionally biased region" description="Polar residues" evidence="1">
    <location>
        <begin position="118"/>
        <end position="133"/>
    </location>
</feature>